<dbReference type="GeneID" id="75917003"/>
<dbReference type="PANTHER" id="PTHR12315">
    <property type="entry name" value="BICOID-INTERACTING PROTEIN RELATED"/>
    <property type="match status" value="1"/>
</dbReference>
<dbReference type="RefSeq" id="XP_051441365.1">
    <property type="nucleotide sequence ID" value="XM_051591660.1"/>
</dbReference>
<dbReference type="Pfam" id="PF06859">
    <property type="entry name" value="Bin3"/>
    <property type="match status" value="1"/>
</dbReference>
<dbReference type="EMBL" id="MU620957">
    <property type="protein sequence ID" value="KAI8576361.1"/>
    <property type="molecule type" value="Genomic_DNA"/>
</dbReference>
<evidence type="ECO:0000256" key="3">
    <source>
        <dbReference type="ARBA" id="ARBA00022679"/>
    </source>
</evidence>
<dbReference type="PROSITE" id="PS51515">
    <property type="entry name" value="BIN3_SAM"/>
    <property type="match status" value="1"/>
</dbReference>
<gene>
    <name evidence="9" type="ORF">K450DRAFT_257407</name>
</gene>
<evidence type="ECO:0000256" key="6">
    <source>
        <dbReference type="RuleBase" id="RU367087"/>
    </source>
</evidence>
<dbReference type="GO" id="GO:0008171">
    <property type="term" value="F:O-methyltransferase activity"/>
    <property type="evidence" value="ECO:0007669"/>
    <property type="project" value="UniProtKB-UniRule"/>
</dbReference>
<dbReference type="GO" id="GO:0008173">
    <property type="term" value="F:RNA methyltransferase activity"/>
    <property type="evidence" value="ECO:0007669"/>
    <property type="project" value="UniProtKB-UniRule"/>
</dbReference>
<dbReference type="SUPFAM" id="SSF53335">
    <property type="entry name" value="S-adenosyl-L-methionine-dependent methyltransferases"/>
    <property type="match status" value="1"/>
</dbReference>
<dbReference type="Gene3D" id="3.40.50.150">
    <property type="entry name" value="Vaccinia Virus protein VP39"/>
    <property type="match status" value="1"/>
</dbReference>
<dbReference type="InterPro" id="IPR039772">
    <property type="entry name" value="Bin3-like"/>
</dbReference>
<comment type="similarity">
    <text evidence="1 6">Belongs to the methyltransferase superfamily.</text>
</comment>
<evidence type="ECO:0000256" key="1">
    <source>
        <dbReference type="ARBA" id="ARBA00008361"/>
    </source>
</evidence>
<sequence length="339" mass="38441">MSAPAESTSPEKQESGVANPYLKYQGDSNAADSAPRHQRIQLSSDRSKEPQSVLGKRPSTAAGSASQSSKHQQREKFHPNVYGNYKAYYSSRRDKGQKDDPRMNVLDSSLITDKTVLDIGCNSGNLTIVLAMKYKPAHVVGIDIDPNLIHSARTHLKLAYSLRNPDSDEVDLDIGFKYHYFPHSMSTMFGFLPTLPARSSPKGFPYNVEFKADDWLKTPTEKETYDTILALSITKWIHLHNGDEGMKEFFHKAYQSLKPGGIFVVEPQAYESYARRRRDSEHIKAMYDSIKFLPDQFKDFLLNDVHFASYEIAGDSENEQNGMAWFLLLFWLNAYSNCS</sequence>
<reference evidence="9" key="2">
    <citation type="journal article" date="2022" name="Proc. Natl. Acad. Sci. U.S.A.">
        <title>Diploid-dominant life cycles characterize the early evolution of Fungi.</title>
        <authorList>
            <person name="Amses K.R."/>
            <person name="Simmons D.R."/>
            <person name="Longcore J.E."/>
            <person name="Mondo S.J."/>
            <person name="Seto K."/>
            <person name="Jeronimo G.H."/>
            <person name="Bonds A.E."/>
            <person name="Quandt C.A."/>
            <person name="Davis W.J."/>
            <person name="Chang Y."/>
            <person name="Federici B.A."/>
            <person name="Kuo A."/>
            <person name="LaButti K."/>
            <person name="Pangilinan J."/>
            <person name="Andreopoulos W."/>
            <person name="Tritt A."/>
            <person name="Riley R."/>
            <person name="Hundley H."/>
            <person name="Johnson J."/>
            <person name="Lipzen A."/>
            <person name="Barry K."/>
            <person name="Lang B.F."/>
            <person name="Cuomo C.A."/>
            <person name="Buchler N.E."/>
            <person name="Grigoriev I.V."/>
            <person name="Spatafora J.W."/>
            <person name="Stajich J.E."/>
            <person name="James T.Y."/>
        </authorList>
    </citation>
    <scope>NUCLEOTIDE SEQUENCE</scope>
    <source>
        <strain evidence="9">AG</strain>
    </source>
</reference>
<evidence type="ECO:0000256" key="4">
    <source>
        <dbReference type="ARBA" id="ARBA00022691"/>
    </source>
</evidence>
<dbReference type="PANTHER" id="PTHR12315:SF0">
    <property type="entry name" value="7SK SNRNA METHYLPHOSPHATE CAPPING ENZYME"/>
    <property type="match status" value="1"/>
</dbReference>
<dbReference type="InterPro" id="IPR025714">
    <property type="entry name" value="Methyltranfer_dom"/>
</dbReference>
<protein>
    <recommendedName>
        <fullName evidence="6">RNA methyltransferase</fullName>
        <ecNumber evidence="6">2.1.1.-</ecNumber>
    </recommendedName>
</protein>
<evidence type="ECO:0000256" key="2">
    <source>
        <dbReference type="ARBA" id="ARBA00022603"/>
    </source>
</evidence>
<dbReference type="GO" id="GO:0017069">
    <property type="term" value="F:snRNA binding"/>
    <property type="evidence" value="ECO:0007669"/>
    <property type="project" value="TreeGrafter"/>
</dbReference>
<proteinExistence type="inferred from homology"/>
<keyword evidence="4 5" id="KW-0949">S-adenosyl-L-methionine</keyword>
<feature type="region of interest" description="Disordered" evidence="7">
    <location>
        <begin position="1"/>
        <end position="77"/>
    </location>
</feature>
<dbReference type="InterPro" id="IPR029063">
    <property type="entry name" value="SAM-dependent_MTases_sf"/>
</dbReference>
<dbReference type="InterPro" id="IPR024160">
    <property type="entry name" value="BIN3_SAM-bd_dom"/>
</dbReference>
<evidence type="ECO:0000313" key="10">
    <source>
        <dbReference type="Proteomes" id="UP001206595"/>
    </source>
</evidence>
<evidence type="ECO:0000313" key="9">
    <source>
        <dbReference type="EMBL" id="KAI8576361.1"/>
    </source>
</evidence>
<organism evidence="9 10">
    <name type="scientific">Umbelopsis ramanniana AG</name>
    <dbReference type="NCBI Taxonomy" id="1314678"/>
    <lineage>
        <taxon>Eukaryota</taxon>
        <taxon>Fungi</taxon>
        <taxon>Fungi incertae sedis</taxon>
        <taxon>Mucoromycota</taxon>
        <taxon>Mucoromycotina</taxon>
        <taxon>Umbelopsidomycetes</taxon>
        <taxon>Umbelopsidales</taxon>
        <taxon>Umbelopsidaceae</taxon>
        <taxon>Umbelopsis</taxon>
    </lineage>
</organism>
<comment type="caution">
    <text evidence="9">The sequence shown here is derived from an EMBL/GenBank/DDBJ whole genome shotgun (WGS) entry which is preliminary data.</text>
</comment>
<accession>A0AAD5HBC2</accession>
<keyword evidence="2 6" id="KW-0489">Methyltransferase</keyword>
<evidence type="ECO:0000256" key="5">
    <source>
        <dbReference type="PROSITE-ProRule" id="PRU00848"/>
    </source>
</evidence>
<dbReference type="Proteomes" id="UP001206595">
    <property type="component" value="Unassembled WGS sequence"/>
</dbReference>
<dbReference type="AlphaFoldDB" id="A0AAD5HBC2"/>
<keyword evidence="3 6" id="KW-0808">Transferase</keyword>
<feature type="domain" description="Bin3-type SAM" evidence="8">
    <location>
        <begin position="100"/>
        <end position="335"/>
    </location>
</feature>
<dbReference type="Pfam" id="PF13847">
    <property type="entry name" value="Methyltransf_31"/>
    <property type="match status" value="1"/>
</dbReference>
<keyword evidence="10" id="KW-1185">Reference proteome</keyword>
<evidence type="ECO:0000256" key="7">
    <source>
        <dbReference type="SAM" id="MobiDB-lite"/>
    </source>
</evidence>
<dbReference type="EC" id="2.1.1.-" evidence="6"/>
<evidence type="ECO:0000259" key="8">
    <source>
        <dbReference type="PROSITE" id="PS51515"/>
    </source>
</evidence>
<dbReference type="GO" id="GO:0032259">
    <property type="term" value="P:methylation"/>
    <property type="evidence" value="ECO:0007669"/>
    <property type="project" value="UniProtKB-KW"/>
</dbReference>
<dbReference type="GO" id="GO:0040031">
    <property type="term" value="P:snRNA modification"/>
    <property type="evidence" value="ECO:0007669"/>
    <property type="project" value="TreeGrafter"/>
</dbReference>
<reference evidence="9" key="1">
    <citation type="submission" date="2021-06" db="EMBL/GenBank/DDBJ databases">
        <authorList>
            <consortium name="DOE Joint Genome Institute"/>
            <person name="Mondo S.J."/>
            <person name="Amses K.R."/>
            <person name="Simmons D.R."/>
            <person name="Longcore J.E."/>
            <person name="Seto K."/>
            <person name="Alves G.H."/>
            <person name="Bonds A.E."/>
            <person name="Quandt C.A."/>
            <person name="Davis W.J."/>
            <person name="Chang Y."/>
            <person name="Letcher P.M."/>
            <person name="Powell M.J."/>
            <person name="Kuo A."/>
            <person name="Labutti K."/>
            <person name="Pangilinan J."/>
            <person name="Andreopoulos W."/>
            <person name="Tritt A."/>
            <person name="Riley R."/>
            <person name="Hundley H."/>
            <person name="Johnson J."/>
            <person name="Lipzen A."/>
            <person name="Barry K."/>
            <person name="Berbee M.L."/>
            <person name="Buchler N.E."/>
            <person name="Grigoriev I.V."/>
            <person name="Spatafora J.W."/>
            <person name="Stajich J.E."/>
            <person name="James T.Y."/>
        </authorList>
    </citation>
    <scope>NUCLEOTIDE SEQUENCE</scope>
    <source>
        <strain evidence="9">AG</strain>
    </source>
</reference>
<name>A0AAD5HBC2_UMBRA</name>
<dbReference type="InterPro" id="IPR010675">
    <property type="entry name" value="Bin3_C"/>
</dbReference>
<feature type="compositionally biased region" description="Polar residues" evidence="7">
    <location>
        <begin position="61"/>
        <end position="70"/>
    </location>
</feature>
<dbReference type="CDD" id="cd02440">
    <property type="entry name" value="AdoMet_MTases"/>
    <property type="match status" value="1"/>
</dbReference>